<dbReference type="Proteomes" id="UP001162156">
    <property type="component" value="Unassembled WGS sequence"/>
</dbReference>
<dbReference type="PANTHER" id="PTHR12521">
    <property type="entry name" value="PROTEIN C6ORF130"/>
    <property type="match status" value="1"/>
</dbReference>
<dbReference type="AlphaFoldDB" id="A0AAV8ZU55"/>
<dbReference type="InterPro" id="IPR050892">
    <property type="entry name" value="ADP-ribose_metab_enzymes"/>
</dbReference>
<dbReference type="GO" id="GO:0140291">
    <property type="term" value="P:peptidyl-glutamate ADP-deribosylation"/>
    <property type="evidence" value="ECO:0007669"/>
    <property type="project" value="TreeGrafter"/>
</dbReference>
<proteinExistence type="predicted"/>
<evidence type="ECO:0000313" key="1">
    <source>
        <dbReference type="EMBL" id="KAJ8970608.1"/>
    </source>
</evidence>
<sequence>MRKRDFKDIDVLLNQRQKQGGLAVLEQEEEENVRYIYYLVTKRVSNGKPTYDTLWSSLKKNAGPY</sequence>
<gene>
    <name evidence="1" type="ORF">NQ314_001143</name>
</gene>
<keyword evidence="2" id="KW-1185">Reference proteome</keyword>
<protein>
    <submittedName>
        <fullName evidence="1">Uncharacterized protein</fullName>
    </submittedName>
</protein>
<organism evidence="1 2">
    <name type="scientific">Rhamnusium bicolor</name>
    <dbReference type="NCBI Taxonomy" id="1586634"/>
    <lineage>
        <taxon>Eukaryota</taxon>
        <taxon>Metazoa</taxon>
        <taxon>Ecdysozoa</taxon>
        <taxon>Arthropoda</taxon>
        <taxon>Hexapoda</taxon>
        <taxon>Insecta</taxon>
        <taxon>Pterygota</taxon>
        <taxon>Neoptera</taxon>
        <taxon>Endopterygota</taxon>
        <taxon>Coleoptera</taxon>
        <taxon>Polyphaga</taxon>
        <taxon>Cucujiformia</taxon>
        <taxon>Chrysomeloidea</taxon>
        <taxon>Cerambycidae</taxon>
        <taxon>Lepturinae</taxon>
        <taxon>Rhagiini</taxon>
        <taxon>Rhamnusium</taxon>
    </lineage>
</organism>
<evidence type="ECO:0000313" key="2">
    <source>
        <dbReference type="Proteomes" id="UP001162156"/>
    </source>
</evidence>
<reference evidence="1" key="1">
    <citation type="journal article" date="2023" name="Insect Mol. Biol.">
        <title>Genome sequencing provides insights into the evolution of gene families encoding plant cell wall-degrading enzymes in longhorned beetles.</title>
        <authorList>
            <person name="Shin N.R."/>
            <person name="Okamura Y."/>
            <person name="Kirsch R."/>
            <person name="Pauchet Y."/>
        </authorList>
    </citation>
    <scope>NUCLEOTIDE SEQUENCE</scope>
    <source>
        <strain evidence="1">RBIC_L_NR</strain>
    </source>
</reference>
<dbReference type="InterPro" id="IPR043472">
    <property type="entry name" value="Macro_dom-like"/>
</dbReference>
<comment type="caution">
    <text evidence="1">The sequence shown here is derived from an EMBL/GenBank/DDBJ whole genome shotgun (WGS) entry which is preliminary data.</text>
</comment>
<dbReference type="PANTHER" id="PTHR12521:SF0">
    <property type="entry name" value="ADP-RIBOSE GLYCOHYDROLASE OARD1"/>
    <property type="match status" value="1"/>
</dbReference>
<dbReference type="Gene3D" id="3.40.220.10">
    <property type="entry name" value="Leucine Aminopeptidase, subunit E, domain 1"/>
    <property type="match status" value="1"/>
</dbReference>
<name>A0AAV8ZU55_9CUCU</name>
<accession>A0AAV8ZU55</accession>
<dbReference type="EMBL" id="JANEYF010000334">
    <property type="protein sequence ID" value="KAJ8970608.1"/>
    <property type="molecule type" value="Genomic_DNA"/>
</dbReference>